<evidence type="ECO:0000256" key="1">
    <source>
        <dbReference type="SAM" id="Coils"/>
    </source>
</evidence>
<dbReference type="EMBL" id="JPGN01000035">
    <property type="protein sequence ID" value="KFI19879.1"/>
    <property type="molecule type" value="Genomic_DNA"/>
</dbReference>
<name>A0A0E2Z330_9GAMM</name>
<keyword evidence="2" id="KW-0812">Transmembrane</keyword>
<dbReference type="AlphaFoldDB" id="A0A0E2Z330"/>
<protein>
    <submittedName>
        <fullName evidence="3">Uncharacterized protein</fullName>
    </submittedName>
</protein>
<evidence type="ECO:0000313" key="4">
    <source>
        <dbReference type="Proteomes" id="UP000028839"/>
    </source>
</evidence>
<reference evidence="3 4" key="1">
    <citation type="submission" date="2014-07" db="EMBL/GenBank/DDBJ databases">
        <title>Comparative analysis of Nitrosococcus oceani genome inventories of strains from Pacific and Atlantic gyres.</title>
        <authorList>
            <person name="Lim C.K."/>
            <person name="Wang L."/>
            <person name="Sayavedra-Soto L.A."/>
            <person name="Klotz M.G."/>
        </authorList>
    </citation>
    <scope>NUCLEOTIDE SEQUENCE [LARGE SCALE GENOMIC DNA]</scope>
    <source>
        <strain evidence="3 4">C-27</strain>
    </source>
</reference>
<accession>A0A0E2Z330</accession>
<feature type="transmembrane region" description="Helical" evidence="2">
    <location>
        <begin position="109"/>
        <end position="128"/>
    </location>
</feature>
<sequence length="306" mass="35058">MNTEATSATAGASAKQPLDEIMLAMDVVDTLRRRERLVKREIEVEGREQDLKERLRKIYQAQGIEVSDRILAEGVAALREDRFVYKPPAESFHVKLARLYVSRNRWGKWLLGGIGVLIIAWTVNYFVFVAPSKALPEEIATVHAEVTEIARSDRARERAEQLLNAGQTALDNENKDAARQALRLLEDLRTRLEQEYTLRIVNRPREQSGVWRVPDINTRARNYYLIVEAIDPSGKVLTVPVTNEETGKIERVTQWGLRVDEATFQRVARDKQNNGIIEEDRVGHKKRGYLRPDYKIRTTGGAITQW</sequence>
<evidence type="ECO:0000256" key="2">
    <source>
        <dbReference type="SAM" id="Phobius"/>
    </source>
</evidence>
<evidence type="ECO:0000313" key="3">
    <source>
        <dbReference type="EMBL" id="KFI19879.1"/>
    </source>
</evidence>
<comment type="caution">
    <text evidence="3">The sequence shown here is derived from an EMBL/GenBank/DDBJ whole genome shotgun (WGS) entry which is preliminary data.</text>
</comment>
<proteinExistence type="predicted"/>
<dbReference type="Pfam" id="PF19911">
    <property type="entry name" value="DUF6384"/>
    <property type="match status" value="1"/>
</dbReference>
<keyword evidence="2" id="KW-1133">Transmembrane helix</keyword>
<dbReference type="Proteomes" id="UP000028839">
    <property type="component" value="Unassembled WGS sequence"/>
</dbReference>
<keyword evidence="2" id="KW-0472">Membrane</keyword>
<dbReference type="InterPro" id="IPR045964">
    <property type="entry name" value="DUF6384"/>
</dbReference>
<organism evidence="3 4">
    <name type="scientific">Nitrosococcus oceani C-27</name>
    <dbReference type="NCBI Taxonomy" id="314279"/>
    <lineage>
        <taxon>Bacteria</taxon>
        <taxon>Pseudomonadati</taxon>
        <taxon>Pseudomonadota</taxon>
        <taxon>Gammaproteobacteria</taxon>
        <taxon>Chromatiales</taxon>
        <taxon>Chromatiaceae</taxon>
        <taxon>Nitrosococcus</taxon>
    </lineage>
</organism>
<gene>
    <name evidence="3" type="ORF">IB75_06295</name>
</gene>
<feature type="coiled-coil region" evidence="1">
    <location>
        <begin position="156"/>
        <end position="195"/>
    </location>
</feature>
<dbReference type="OrthoDB" id="6115808at2"/>
<dbReference type="HOGENOM" id="CLU_908604_0_0_6"/>
<keyword evidence="1" id="KW-0175">Coiled coil</keyword>